<dbReference type="EMBL" id="JBELOE010000064">
    <property type="protein sequence ID" value="MER2490725.1"/>
    <property type="molecule type" value="Genomic_DNA"/>
</dbReference>
<proteinExistence type="predicted"/>
<dbReference type="Gene3D" id="3.80.10.10">
    <property type="entry name" value="Ribonuclease Inhibitor"/>
    <property type="match status" value="1"/>
</dbReference>
<dbReference type="Pfam" id="PF07635">
    <property type="entry name" value="PSCyt1"/>
    <property type="match status" value="1"/>
</dbReference>
<dbReference type="SUPFAM" id="SSF46626">
    <property type="entry name" value="Cytochrome c"/>
    <property type="match status" value="1"/>
</dbReference>
<feature type="transmembrane region" description="Helical" evidence="1">
    <location>
        <begin position="46"/>
        <end position="64"/>
    </location>
</feature>
<name>A0ABV1RCX8_9ALTE</name>
<dbReference type="RefSeq" id="WP_350400484.1">
    <property type="nucleotide sequence ID" value="NZ_JBELOE010000064.1"/>
</dbReference>
<feature type="transmembrane region" description="Helical" evidence="1">
    <location>
        <begin position="108"/>
        <end position="128"/>
    </location>
</feature>
<dbReference type="PANTHER" id="PTHR35889">
    <property type="entry name" value="CYCLOINULO-OLIGOSACCHARIDE FRUCTANOTRANSFERASE-RELATED"/>
    <property type="match status" value="1"/>
</dbReference>
<feature type="transmembrane region" description="Helical" evidence="1">
    <location>
        <begin position="76"/>
        <end position="96"/>
    </location>
</feature>
<dbReference type="Proteomes" id="UP001467690">
    <property type="component" value="Unassembled WGS sequence"/>
</dbReference>
<dbReference type="InterPro" id="IPR032675">
    <property type="entry name" value="LRR_dom_sf"/>
</dbReference>
<protein>
    <submittedName>
        <fullName evidence="3">C-type cytochrome domain-containing protein</fullName>
    </submittedName>
</protein>
<comment type="caution">
    <text evidence="3">The sequence shown here is derived from an EMBL/GenBank/DDBJ whole genome shotgun (WGS) entry which is preliminary data.</text>
</comment>
<keyword evidence="1" id="KW-0472">Membrane</keyword>
<gene>
    <name evidence="3" type="ORF">ABS311_02350</name>
</gene>
<dbReference type="PANTHER" id="PTHR35889:SF3">
    <property type="entry name" value="F-BOX DOMAIN-CONTAINING PROTEIN"/>
    <property type="match status" value="1"/>
</dbReference>
<dbReference type="InterPro" id="IPR036909">
    <property type="entry name" value="Cyt_c-like_dom_sf"/>
</dbReference>
<sequence length="477" mass="52420">MDLIQFFGRFHVLVLHLPIGILLMAAVLELNCLFFKKQRSNTLNTIWLWGLLSAAAAAVLGYMLSLSGGYSDEAVWIHKMFAFAVIACALICWILFSNFSQKNLPATLVTALCTCQLFLLFSTGHYGANMTHGSTYLFDYAPNPIRSLAGLEPHAKPRAAISKLEDADVYLDVVQPILQKRCVACHNSDKSKGKLDLSHYDLVLKGGQSGNTIVSGDAQASELFVRISLDSHDKKFMPAGGKPPLSETQIASIAWWIKQGAPASGLLSEFNLADKDKQVLARTLGLQKGKDAWPLDDISPLPQAIATELTQAGFIVKQISHDVQYIDLDYSVARRALSEQAMQALLKAKDYVVWLNLANSQVSDVQVAQLSQLTNLIKLRLEKNPISSNALTGLSQLPHLSYLNLYQTQVDDGALAILSQFKSLKQLYLAESNVSATALQNWLETQAKQHINVIAALPSNSPANLPFNLPFKERESL</sequence>
<accession>A0ABV1RCX8</accession>
<dbReference type="SUPFAM" id="SSF52047">
    <property type="entry name" value="RNI-like"/>
    <property type="match status" value="1"/>
</dbReference>
<feature type="transmembrane region" description="Helical" evidence="1">
    <location>
        <begin position="12"/>
        <end position="34"/>
    </location>
</feature>
<evidence type="ECO:0000259" key="2">
    <source>
        <dbReference type="Pfam" id="PF07635"/>
    </source>
</evidence>
<reference evidence="3 4" key="1">
    <citation type="submission" date="2024-06" db="EMBL/GenBank/DDBJ databases">
        <authorList>
            <person name="Chen R.Y."/>
        </authorList>
    </citation>
    <scope>NUCLEOTIDE SEQUENCE [LARGE SCALE GENOMIC DNA]</scope>
    <source>
        <strain evidence="3 4">D2</strain>
    </source>
</reference>
<feature type="domain" description="Cytochrome C Planctomycete-type" evidence="2">
    <location>
        <begin position="182"/>
        <end position="238"/>
    </location>
</feature>
<organism evidence="3 4">
    <name type="scientific">Catenovulum sediminis</name>
    <dbReference type="NCBI Taxonomy" id="1740262"/>
    <lineage>
        <taxon>Bacteria</taxon>
        <taxon>Pseudomonadati</taxon>
        <taxon>Pseudomonadota</taxon>
        <taxon>Gammaproteobacteria</taxon>
        <taxon>Alteromonadales</taxon>
        <taxon>Alteromonadaceae</taxon>
        <taxon>Catenovulum</taxon>
    </lineage>
</organism>
<dbReference type="InterPro" id="IPR011429">
    <property type="entry name" value="Cyt_c_Planctomycete-type"/>
</dbReference>
<evidence type="ECO:0000313" key="3">
    <source>
        <dbReference type="EMBL" id="MER2490725.1"/>
    </source>
</evidence>
<keyword evidence="1" id="KW-1133">Transmembrane helix</keyword>
<keyword evidence="1" id="KW-0812">Transmembrane</keyword>
<keyword evidence="4" id="KW-1185">Reference proteome</keyword>
<evidence type="ECO:0000313" key="4">
    <source>
        <dbReference type="Proteomes" id="UP001467690"/>
    </source>
</evidence>
<evidence type="ECO:0000256" key="1">
    <source>
        <dbReference type="SAM" id="Phobius"/>
    </source>
</evidence>